<evidence type="ECO:0000256" key="1">
    <source>
        <dbReference type="SAM" id="Phobius"/>
    </source>
</evidence>
<keyword evidence="1" id="KW-0812">Transmembrane</keyword>
<keyword evidence="1" id="KW-0472">Membrane</keyword>
<sequence>MFEPYNVAIVPLIVGIVQLLKIYGLPAKFSPLAAILIGLVFGVFLLADNIKEGIIIGLMFGLSASGLYSGGKNLMENGNRDSK</sequence>
<evidence type="ECO:0000313" key="3">
    <source>
        <dbReference type="Proteomes" id="UP000823485"/>
    </source>
</evidence>
<organism evidence="2 3">
    <name type="scientific">Siminovitchia thermophila</name>
    <dbReference type="NCBI Taxonomy" id="1245522"/>
    <lineage>
        <taxon>Bacteria</taxon>
        <taxon>Bacillati</taxon>
        <taxon>Bacillota</taxon>
        <taxon>Bacilli</taxon>
        <taxon>Bacillales</taxon>
        <taxon>Bacillaceae</taxon>
        <taxon>Siminovitchia</taxon>
    </lineage>
</organism>
<comment type="caution">
    <text evidence="2">The sequence shown here is derived from an EMBL/GenBank/DDBJ whole genome shotgun (WGS) entry which is preliminary data.</text>
</comment>
<dbReference type="RefSeq" id="WP_077111664.1">
    <property type="nucleotide sequence ID" value="NZ_JAFBFH010000030.1"/>
</dbReference>
<name>A0ABS2RAM7_9BACI</name>
<keyword evidence="1" id="KW-1133">Transmembrane helix</keyword>
<dbReference type="Proteomes" id="UP000823485">
    <property type="component" value="Unassembled WGS sequence"/>
</dbReference>
<dbReference type="EMBL" id="JAFBFH010000030">
    <property type="protein sequence ID" value="MBM7716654.1"/>
    <property type="molecule type" value="Genomic_DNA"/>
</dbReference>
<protein>
    <submittedName>
        <fullName evidence="2">L-cystine uptake protein TcyP (Sodium:dicarboxylate symporter family)</fullName>
    </submittedName>
</protein>
<reference evidence="2 3" key="1">
    <citation type="submission" date="2021-01" db="EMBL/GenBank/DDBJ databases">
        <title>Genomic Encyclopedia of Type Strains, Phase IV (KMG-IV): sequencing the most valuable type-strain genomes for metagenomic binning, comparative biology and taxonomic classification.</title>
        <authorList>
            <person name="Goeker M."/>
        </authorList>
    </citation>
    <scope>NUCLEOTIDE SEQUENCE [LARGE SCALE GENOMIC DNA]</scope>
    <source>
        <strain evidence="2 3">DSM 105453</strain>
    </source>
</reference>
<feature type="transmembrane region" description="Helical" evidence="1">
    <location>
        <begin position="6"/>
        <end position="22"/>
    </location>
</feature>
<keyword evidence="3" id="KW-1185">Reference proteome</keyword>
<gene>
    <name evidence="2" type="ORF">JOC94_003675</name>
</gene>
<feature type="transmembrane region" description="Helical" evidence="1">
    <location>
        <begin position="29"/>
        <end position="47"/>
    </location>
</feature>
<accession>A0ABS2RAM7</accession>
<proteinExistence type="predicted"/>
<feature type="transmembrane region" description="Helical" evidence="1">
    <location>
        <begin position="53"/>
        <end position="70"/>
    </location>
</feature>
<evidence type="ECO:0000313" key="2">
    <source>
        <dbReference type="EMBL" id="MBM7716654.1"/>
    </source>
</evidence>